<comment type="caution">
    <text evidence="1">The sequence shown here is derived from an EMBL/GenBank/DDBJ whole genome shotgun (WGS) entry which is preliminary data.</text>
</comment>
<accession>A0A0F9EUU5</accession>
<name>A0A0F9EUU5_9ZZZZ</name>
<organism evidence="1">
    <name type="scientific">marine sediment metagenome</name>
    <dbReference type="NCBI Taxonomy" id="412755"/>
    <lineage>
        <taxon>unclassified sequences</taxon>
        <taxon>metagenomes</taxon>
        <taxon>ecological metagenomes</taxon>
    </lineage>
</organism>
<reference evidence="1" key="1">
    <citation type="journal article" date="2015" name="Nature">
        <title>Complex archaea that bridge the gap between prokaryotes and eukaryotes.</title>
        <authorList>
            <person name="Spang A."/>
            <person name="Saw J.H."/>
            <person name="Jorgensen S.L."/>
            <person name="Zaremba-Niedzwiedzka K."/>
            <person name="Martijn J."/>
            <person name="Lind A.E."/>
            <person name="van Eijk R."/>
            <person name="Schleper C."/>
            <person name="Guy L."/>
            <person name="Ettema T.J."/>
        </authorList>
    </citation>
    <scope>NUCLEOTIDE SEQUENCE</scope>
</reference>
<dbReference type="AlphaFoldDB" id="A0A0F9EUU5"/>
<dbReference type="EMBL" id="LAZR01023648">
    <property type="protein sequence ID" value="KKL77789.1"/>
    <property type="molecule type" value="Genomic_DNA"/>
</dbReference>
<protein>
    <submittedName>
        <fullName evidence="1">Uncharacterized protein</fullName>
    </submittedName>
</protein>
<gene>
    <name evidence="1" type="ORF">LCGC14_2031410</name>
</gene>
<proteinExistence type="predicted"/>
<evidence type="ECO:0000313" key="1">
    <source>
        <dbReference type="EMBL" id="KKL77789.1"/>
    </source>
</evidence>
<sequence>MKNRHAKIIENPLQAIGVAKELQQLEWIVETLKYDLKVCERVIKNYKKNVGRSTF</sequence>